<accession>A0A8H7UJ14</accession>
<keyword evidence="3" id="KW-1185">Reference proteome</keyword>
<comment type="caution">
    <text evidence="2">The sequence shown here is derived from an EMBL/GenBank/DDBJ whole genome shotgun (WGS) entry which is preliminary data.</text>
</comment>
<dbReference type="AlphaFoldDB" id="A0A8H7UJ14"/>
<dbReference type="Pfam" id="PF05347">
    <property type="entry name" value="Complex1_LYR"/>
    <property type="match status" value="1"/>
</dbReference>
<protein>
    <recommendedName>
        <fullName evidence="1">Complex 1 LYR protein domain-containing protein</fullName>
    </recommendedName>
</protein>
<organism evidence="2 3">
    <name type="scientific">Mortierella isabellina</name>
    <name type="common">Filamentous fungus</name>
    <name type="synonym">Umbelopsis isabellina</name>
    <dbReference type="NCBI Taxonomy" id="91625"/>
    <lineage>
        <taxon>Eukaryota</taxon>
        <taxon>Fungi</taxon>
        <taxon>Fungi incertae sedis</taxon>
        <taxon>Mucoromycota</taxon>
        <taxon>Mucoromycotina</taxon>
        <taxon>Umbelopsidomycetes</taxon>
        <taxon>Umbelopsidales</taxon>
        <taxon>Umbelopsidaceae</taxon>
        <taxon>Umbelopsis</taxon>
    </lineage>
</organism>
<dbReference type="CDD" id="cd20273">
    <property type="entry name" value="Complex1_LYR_unchar"/>
    <property type="match status" value="1"/>
</dbReference>
<dbReference type="Proteomes" id="UP000654370">
    <property type="component" value="Unassembled WGS sequence"/>
</dbReference>
<name>A0A8H7UJ14_MORIS</name>
<evidence type="ECO:0000259" key="1">
    <source>
        <dbReference type="Pfam" id="PF05347"/>
    </source>
</evidence>
<gene>
    <name evidence="2" type="ORF">INT43_000853</name>
</gene>
<dbReference type="OrthoDB" id="2571149at2759"/>
<proteinExistence type="predicted"/>
<dbReference type="InterPro" id="IPR046896">
    <property type="entry name" value="Cup1-like_N"/>
</dbReference>
<dbReference type="EMBL" id="JAEPQZ010000002">
    <property type="protein sequence ID" value="KAG2184940.1"/>
    <property type="molecule type" value="Genomic_DNA"/>
</dbReference>
<reference evidence="2" key="1">
    <citation type="submission" date="2020-12" db="EMBL/GenBank/DDBJ databases">
        <title>Metabolic potential, ecology and presence of endohyphal bacteria is reflected in genomic diversity of Mucoromycotina.</title>
        <authorList>
            <person name="Muszewska A."/>
            <person name="Okrasinska A."/>
            <person name="Steczkiewicz K."/>
            <person name="Drgas O."/>
            <person name="Orlowska M."/>
            <person name="Perlinska-Lenart U."/>
            <person name="Aleksandrzak-Piekarczyk T."/>
            <person name="Szatraj K."/>
            <person name="Zielenkiewicz U."/>
            <person name="Pilsyk S."/>
            <person name="Malc E."/>
            <person name="Mieczkowski P."/>
            <person name="Kruszewska J.S."/>
            <person name="Biernat P."/>
            <person name="Pawlowska J."/>
        </authorList>
    </citation>
    <scope>NUCLEOTIDE SEQUENCE</scope>
    <source>
        <strain evidence="2">WA0000067209</strain>
    </source>
</reference>
<feature type="domain" description="Complex 1 LYR protein" evidence="1">
    <location>
        <begin position="28"/>
        <end position="77"/>
    </location>
</feature>
<dbReference type="InterPro" id="IPR008011">
    <property type="entry name" value="Complex1_LYR_dom"/>
</dbReference>
<sequence length="303" mass="35091">MNVPPVWQAYCKLRPSLAFEIPFKTRVLYRSLLRESAQFNESKVCTFLRTTIRERFRFHKHETSARRALITIQEGQRVCVKRLLKRFRPIVDIGFFNKALKVMRAALEGNDPYYRRIEAMANAEIGPLAFVKKKICRIANPAKRHLATLDIRPQSAKSQRPGVAIPLPEYIMQVEQSPSKEANAAELSKRKPYMRAIQVQCATGRKFMRVRGWIQPQKTSMMIKASVMTNQRRVDRIKLYEEYIRLLNGEADFLKELGVDNRDIRDTTQTIRAVLADAYKQFNQPQKGTSTMMKEGNSKHVGD</sequence>
<evidence type="ECO:0000313" key="2">
    <source>
        <dbReference type="EMBL" id="KAG2184940.1"/>
    </source>
</evidence>
<evidence type="ECO:0000313" key="3">
    <source>
        <dbReference type="Proteomes" id="UP000654370"/>
    </source>
</evidence>